<dbReference type="InParanoid" id="G3IQ08"/>
<dbReference type="AlphaFoldDB" id="G3IQ08"/>
<proteinExistence type="predicted"/>
<name>G3IQ08_CRIGR</name>
<dbReference type="Proteomes" id="UP000001075">
    <property type="component" value="Unassembled WGS sequence"/>
</dbReference>
<evidence type="ECO:0000313" key="2">
    <source>
        <dbReference type="Proteomes" id="UP000001075"/>
    </source>
</evidence>
<evidence type="ECO:0000313" key="1">
    <source>
        <dbReference type="EMBL" id="EGV91263.1"/>
    </source>
</evidence>
<protein>
    <submittedName>
        <fullName evidence="1">Uncharacterized protein</fullName>
    </submittedName>
</protein>
<reference evidence="2" key="1">
    <citation type="journal article" date="2011" name="Nat. Biotechnol.">
        <title>The genomic sequence of the Chinese hamster ovary (CHO)-K1 cell line.</title>
        <authorList>
            <person name="Xu X."/>
            <person name="Nagarajan H."/>
            <person name="Lewis N.E."/>
            <person name="Pan S."/>
            <person name="Cai Z."/>
            <person name="Liu X."/>
            <person name="Chen W."/>
            <person name="Xie M."/>
            <person name="Wang W."/>
            <person name="Hammond S."/>
            <person name="Andersen M.R."/>
            <person name="Neff N."/>
            <person name="Passarelli B."/>
            <person name="Koh W."/>
            <person name="Fan H.C."/>
            <person name="Wang J."/>
            <person name="Gui Y."/>
            <person name="Lee K.H."/>
            <person name="Betenbaugh M.J."/>
            <person name="Quake S.R."/>
            <person name="Famili I."/>
            <person name="Palsson B.O."/>
            <person name="Wang J."/>
        </authorList>
    </citation>
    <scope>NUCLEOTIDE SEQUENCE [LARGE SCALE GENOMIC DNA]</scope>
    <source>
        <strain evidence="2">CHO K1 cell line</strain>
    </source>
</reference>
<accession>G3IQ08</accession>
<sequence length="53" mass="6058">MEETYNRYLICRMNDNYKVISCVLRKSELAGKASFSGLIALSRQYSKVAPPLE</sequence>
<gene>
    <name evidence="1" type="ORF">I79_026093</name>
</gene>
<organism evidence="1 2">
    <name type="scientific">Cricetulus griseus</name>
    <name type="common">Chinese hamster</name>
    <name type="synonym">Cricetulus barabensis griseus</name>
    <dbReference type="NCBI Taxonomy" id="10029"/>
    <lineage>
        <taxon>Eukaryota</taxon>
        <taxon>Metazoa</taxon>
        <taxon>Chordata</taxon>
        <taxon>Craniata</taxon>
        <taxon>Vertebrata</taxon>
        <taxon>Euteleostomi</taxon>
        <taxon>Mammalia</taxon>
        <taxon>Eutheria</taxon>
        <taxon>Euarchontoglires</taxon>
        <taxon>Glires</taxon>
        <taxon>Rodentia</taxon>
        <taxon>Myomorpha</taxon>
        <taxon>Muroidea</taxon>
        <taxon>Cricetidae</taxon>
        <taxon>Cricetinae</taxon>
        <taxon>Cricetulus</taxon>
    </lineage>
</organism>
<dbReference type="EMBL" id="JH020995">
    <property type="protein sequence ID" value="EGV91263.1"/>
    <property type="molecule type" value="Genomic_DNA"/>
</dbReference>